<evidence type="ECO:0000256" key="3">
    <source>
        <dbReference type="ARBA" id="ARBA00010870"/>
    </source>
</evidence>
<protein>
    <submittedName>
        <fullName evidence="9">Hydrogenase</fullName>
    </submittedName>
</protein>
<dbReference type="SUPFAM" id="SSF56770">
    <property type="entry name" value="HydA/Nqo6-like"/>
    <property type="match status" value="1"/>
</dbReference>
<evidence type="ECO:0000256" key="6">
    <source>
        <dbReference type="ARBA" id="ARBA00023004"/>
    </source>
</evidence>
<proteinExistence type="inferred from homology"/>
<evidence type="ECO:0000313" key="9">
    <source>
        <dbReference type="EMBL" id="GLH68347.1"/>
    </source>
</evidence>
<name>A0ABQ5Q0V8_9BACT</name>
<evidence type="ECO:0000256" key="4">
    <source>
        <dbReference type="ARBA" id="ARBA00022485"/>
    </source>
</evidence>
<comment type="similarity">
    <text evidence="2">Belongs to the complex I 20 kDa subunit family.</text>
</comment>
<keyword evidence="4" id="KW-0004">4Fe-4S</keyword>
<sequence length="260" mass="28258">MIHILLSRWRQGYRTLPYPKALPALPERFRGRPEIHPERCPEGCRVCADACATEAITFGAAGPRIDLGRCLFCPDCAEACPEGAIEYTQEHRLATRTREDLNLDSADEYRLAAVLDGEMKRLFGRSLKLRVVSAGGCNGCEVDVNVLGTLGWDLGRFGIQYVASPRHADGLLICGPVTRNMELAVRKTYDAVPHPKMVIAVGACAIAGGPYFRQEEQLGGVASVLPVDLFIPGCPPHPLTILDGLLRLLGRLEAEGRVGA</sequence>
<evidence type="ECO:0000313" key="10">
    <source>
        <dbReference type="Proteomes" id="UP001165044"/>
    </source>
</evidence>
<dbReference type="PANTHER" id="PTHR42989:SF1">
    <property type="entry name" value="FORMATE HYDROGENLYASE SUBUNIT 7-RELATED"/>
    <property type="match status" value="1"/>
</dbReference>
<comment type="caution">
    <text evidence="9">The sequence shown here is derived from an EMBL/GenBank/DDBJ whole genome shotgun (WGS) entry which is preliminary data.</text>
</comment>
<keyword evidence="6" id="KW-0408">Iron</keyword>
<keyword evidence="10" id="KW-1185">Reference proteome</keyword>
<keyword evidence="7" id="KW-0411">Iron-sulfur</keyword>
<organism evidence="9 10">
    <name type="scientific">Geothrix edaphica</name>
    <dbReference type="NCBI Taxonomy" id="2927976"/>
    <lineage>
        <taxon>Bacteria</taxon>
        <taxon>Pseudomonadati</taxon>
        <taxon>Acidobacteriota</taxon>
        <taxon>Holophagae</taxon>
        <taxon>Holophagales</taxon>
        <taxon>Holophagaceae</taxon>
        <taxon>Geothrix</taxon>
    </lineage>
</organism>
<dbReference type="InterPro" id="IPR017896">
    <property type="entry name" value="4Fe4S_Fe-S-bd"/>
</dbReference>
<keyword evidence="5" id="KW-0479">Metal-binding</keyword>
<dbReference type="EMBL" id="BSDC01000004">
    <property type="protein sequence ID" value="GLH68347.1"/>
    <property type="molecule type" value="Genomic_DNA"/>
</dbReference>
<dbReference type="InterPro" id="IPR017900">
    <property type="entry name" value="4Fe4S_Fe_S_CS"/>
</dbReference>
<reference evidence="9" key="1">
    <citation type="journal article" date="2023" name="Antonie Van Leeuwenhoek">
        <title>Mesoterricola silvestris gen. nov., sp. nov., Mesoterricola sediminis sp. nov., Geothrix oryzae sp. nov., Geothrix edaphica sp. nov., Geothrix rubra sp. nov., and Geothrix limicola sp. nov., six novel members of Acidobacteriota isolated from soils.</title>
        <authorList>
            <person name="Itoh H."/>
            <person name="Sugisawa Y."/>
            <person name="Mise K."/>
            <person name="Xu Z."/>
            <person name="Kuniyasu M."/>
            <person name="Ushijima N."/>
            <person name="Kawano K."/>
            <person name="Kobayashi E."/>
            <person name="Shiratori Y."/>
            <person name="Masuda Y."/>
            <person name="Senoo K."/>
        </authorList>
    </citation>
    <scope>NUCLEOTIDE SEQUENCE</scope>
    <source>
        <strain evidence="9">Red802</strain>
    </source>
</reference>
<dbReference type="InterPro" id="IPR052375">
    <property type="entry name" value="Complex_I_20kDa-like"/>
</dbReference>
<evidence type="ECO:0000256" key="2">
    <source>
        <dbReference type="ARBA" id="ARBA00009173"/>
    </source>
</evidence>
<accession>A0ABQ5Q0V8</accession>
<dbReference type="PROSITE" id="PS51379">
    <property type="entry name" value="4FE4S_FER_2"/>
    <property type="match status" value="2"/>
</dbReference>
<dbReference type="PROSITE" id="PS00198">
    <property type="entry name" value="4FE4S_FER_1"/>
    <property type="match status" value="1"/>
</dbReference>
<dbReference type="PANTHER" id="PTHR42989">
    <property type="entry name" value="HYDROGENASE-4 COMPONENT I"/>
    <property type="match status" value="1"/>
</dbReference>
<evidence type="ECO:0000256" key="1">
    <source>
        <dbReference type="ARBA" id="ARBA00001966"/>
    </source>
</evidence>
<dbReference type="SUPFAM" id="SSF54862">
    <property type="entry name" value="4Fe-4S ferredoxins"/>
    <property type="match status" value="1"/>
</dbReference>
<feature type="domain" description="4Fe-4S ferredoxin-type" evidence="8">
    <location>
        <begin position="61"/>
        <end position="90"/>
    </location>
</feature>
<feature type="domain" description="4Fe-4S ferredoxin-type" evidence="8">
    <location>
        <begin position="31"/>
        <end position="58"/>
    </location>
</feature>
<dbReference type="InterPro" id="IPR006137">
    <property type="entry name" value="NADH_UbQ_OxRdtase-like_20kDa"/>
</dbReference>
<evidence type="ECO:0000256" key="5">
    <source>
        <dbReference type="ARBA" id="ARBA00022723"/>
    </source>
</evidence>
<comment type="cofactor">
    <cofactor evidence="1">
        <name>[4Fe-4S] cluster</name>
        <dbReference type="ChEBI" id="CHEBI:49883"/>
    </cofactor>
</comment>
<evidence type="ECO:0000259" key="8">
    <source>
        <dbReference type="PROSITE" id="PS51379"/>
    </source>
</evidence>
<gene>
    <name evidence="9" type="primary">ehrS</name>
    <name evidence="9" type="ORF">GETHED_27110</name>
</gene>
<evidence type="ECO:0000256" key="7">
    <source>
        <dbReference type="ARBA" id="ARBA00023014"/>
    </source>
</evidence>
<dbReference type="Gene3D" id="3.40.50.12280">
    <property type="match status" value="1"/>
</dbReference>
<comment type="similarity">
    <text evidence="3">Belongs to the FrhG family.</text>
</comment>
<dbReference type="Proteomes" id="UP001165044">
    <property type="component" value="Unassembled WGS sequence"/>
</dbReference>
<dbReference type="Pfam" id="PF01058">
    <property type="entry name" value="Oxidored_q6"/>
    <property type="match status" value="1"/>
</dbReference>
<dbReference type="RefSeq" id="WP_285610209.1">
    <property type="nucleotide sequence ID" value="NZ_BSDC01000004.1"/>
</dbReference>
<dbReference type="Gene3D" id="3.30.70.20">
    <property type="match status" value="1"/>
</dbReference>